<dbReference type="Gene3D" id="3.20.20.450">
    <property type="entry name" value="EAL domain"/>
    <property type="match status" value="1"/>
</dbReference>
<dbReference type="CDD" id="cd01948">
    <property type="entry name" value="EAL"/>
    <property type="match status" value="1"/>
</dbReference>
<dbReference type="InterPro" id="IPR000160">
    <property type="entry name" value="GGDEF_dom"/>
</dbReference>
<feature type="transmembrane region" description="Helical" evidence="1">
    <location>
        <begin position="79"/>
        <end position="99"/>
    </location>
</feature>
<name>A0A329YDJ5_RHITR</name>
<reference evidence="4 5" key="1">
    <citation type="submission" date="2018-06" db="EMBL/GenBank/DDBJ databases">
        <title>Whole Genome Sequence of an efficient microsymbiont, Rhizobium tropici.</title>
        <authorList>
            <person name="Srinivasan R."/>
            <person name="Singh H.V."/>
            <person name="Srivastava R."/>
            <person name="Kumari B."/>
            <person name="Radhakrishna A."/>
        </authorList>
    </citation>
    <scope>NUCLEOTIDE SEQUENCE [LARGE SCALE GENOMIC DNA]</scope>
    <source>
        <strain evidence="4 5">IGFRI Rhizo-19</strain>
    </source>
</reference>
<keyword evidence="1" id="KW-1133">Transmembrane helix</keyword>
<dbReference type="GO" id="GO:0071111">
    <property type="term" value="F:cyclic-guanylate-specific phosphodiesterase activity"/>
    <property type="evidence" value="ECO:0007669"/>
    <property type="project" value="InterPro"/>
</dbReference>
<dbReference type="Gene3D" id="3.30.70.270">
    <property type="match status" value="1"/>
</dbReference>
<feature type="domain" description="GGDEF" evidence="3">
    <location>
        <begin position="269"/>
        <end position="407"/>
    </location>
</feature>
<dbReference type="PROSITE" id="PS50883">
    <property type="entry name" value="EAL"/>
    <property type="match status" value="1"/>
</dbReference>
<feature type="transmembrane region" description="Helical" evidence="1">
    <location>
        <begin position="159"/>
        <end position="176"/>
    </location>
</feature>
<evidence type="ECO:0000313" key="5">
    <source>
        <dbReference type="Proteomes" id="UP000251205"/>
    </source>
</evidence>
<proteinExistence type="predicted"/>
<dbReference type="SUPFAM" id="SSF141868">
    <property type="entry name" value="EAL domain-like"/>
    <property type="match status" value="1"/>
</dbReference>
<organism evidence="4 5">
    <name type="scientific">Rhizobium tropici</name>
    <dbReference type="NCBI Taxonomy" id="398"/>
    <lineage>
        <taxon>Bacteria</taxon>
        <taxon>Pseudomonadati</taxon>
        <taxon>Pseudomonadota</taxon>
        <taxon>Alphaproteobacteria</taxon>
        <taxon>Hyphomicrobiales</taxon>
        <taxon>Rhizobiaceae</taxon>
        <taxon>Rhizobium/Agrobacterium group</taxon>
        <taxon>Rhizobium</taxon>
    </lineage>
</organism>
<keyword evidence="1" id="KW-0472">Membrane</keyword>
<dbReference type="InterPro" id="IPR043128">
    <property type="entry name" value="Rev_trsase/Diguanyl_cyclase"/>
</dbReference>
<dbReference type="Proteomes" id="UP000251205">
    <property type="component" value="Unassembled WGS sequence"/>
</dbReference>
<dbReference type="NCBIfam" id="TIGR00254">
    <property type="entry name" value="GGDEF"/>
    <property type="match status" value="1"/>
</dbReference>
<evidence type="ECO:0000259" key="2">
    <source>
        <dbReference type="PROSITE" id="PS50883"/>
    </source>
</evidence>
<dbReference type="AlphaFoldDB" id="A0A329YDJ5"/>
<dbReference type="SUPFAM" id="SSF55073">
    <property type="entry name" value="Nucleotide cyclase"/>
    <property type="match status" value="1"/>
</dbReference>
<dbReference type="PANTHER" id="PTHR33121:SF70">
    <property type="entry name" value="SIGNALING PROTEIN YKOW"/>
    <property type="match status" value="1"/>
</dbReference>
<evidence type="ECO:0000313" key="4">
    <source>
        <dbReference type="EMBL" id="RAX41008.1"/>
    </source>
</evidence>
<feature type="transmembrane region" description="Helical" evidence="1">
    <location>
        <begin position="182"/>
        <end position="203"/>
    </location>
</feature>
<dbReference type="Pfam" id="PF00563">
    <property type="entry name" value="EAL"/>
    <property type="match status" value="1"/>
</dbReference>
<feature type="domain" description="EAL" evidence="2">
    <location>
        <begin position="416"/>
        <end position="666"/>
    </location>
</feature>
<protein>
    <submittedName>
        <fullName evidence="4">GGDEF-domain containing protein</fullName>
    </submittedName>
</protein>
<sequence>MKSRLTRVMMSMRRLSGGSGLGWKEARLMSNPAELRALYKDYGNEARRTLARSGLWLAVPVYILFLITDLIFTPDVSHVTIPARFFIGGVSLLVLEIQFARQRRAGELETTCASAVVFGYVVWLVPTLQTANAEAFSYYAAFGAIFMMGVNLFFSLEFALALASSGMIFAIFLLSLAEFHYSPAYCLAFTTFYLCCFVFTAYVNWKLNKERFNVFLNAREAELQQRQAAERGEALLRLSITDSLTGMENRRAADIRLKQFWERWREDGVAFAVLLVDVDFFKKYNDYYGHQEGDHCLITVANALSDIVAPLGATVGRYGGEEFIVILDLERGSDALALAEAICQGIEALDIVHAQRLDGFQHVTVSVGATVTRDAAGTKLENVINEADRALYSAKASGRNCARIFDPNELPGGDASENIAAILKIAIQQNLVSLVYQPIQYLETGEIGAYEALMRLQLLDGSSSSPAIFIPIAERTGAIIELGYWAIRRACCELLSRDVVETVSVNVSPIQLRAPGFAAQVAAILAETGVSGHRLAFEITEGVDMEIRPDVLDSVQDLKRLGIKFWLDDFGTGFAGLSWLRLMEFETVKIDKSFLHDATNSDGAKILLEDIIGLVRNRGHRILVEGVENEEQLDLVKSFGIDAVQGYHIGRPAPPLKHPIVVRRAGHRRWQASA</sequence>
<dbReference type="SMART" id="SM00267">
    <property type="entry name" value="GGDEF"/>
    <property type="match status" value="1"/>
</dbReference>
<evidence type="ECO:0000256" key="1">
    <source>
        <dbReference type="SAM" id="Phobius"/>
    </source>
</evidence>
<dbReference type="InterPro" id="IPR001633">
    <property type="entry name" value="EAL_dom"/>
</dbReference>
<dbReference type="PROSITE" id="PS50887">
    <property type="entry name" value="GGDEF"/>
    <property type="match status" value="1"/>
</dbReference>
<feature type="transmembrane region" description="Helical" evidence="1">
    <location>
        <begin position="111"/>
        <end position="129"/>
    </location>
</feature>
<dbReference type="InterPro" id="IPR035919">
    <property type="entry name" value="EAL_sf"/>
</dbReference>
<dbReference type="InterPro" id="IPR029787">
    <property type="entry name" value="Nucleotide_cyclase"/>
</dbReference>
<dbReference type="EMBL" id="QMKK01000035">
    <property type="protein sequence ID" value="RAX41008.1"/>
    <property type="molecule type" value="Genomic_DNA"/>
</dbReference>
<dbReference type="CDD" id="cd01949">
    <property type="entry name" value="GGDEF"/>
    <property type="match status" value="1"/>
</dbReference>
<evidence type="ECO:0000259" key="3">
    <source>
        <dbReference type="PROSITE" id="PS50887"/>
    </source>
</evidence>
<feature type="transmembrane region" description="Helical" evidence="1">
    <location>
        <begin position="54"/>
        <end position="73"/>
    </location>
</feature>
<keyword evidence="1" id="KW-0812">Transmembrane</keyword>
<accession>A0A329YDJ5</accession>
<gene>
    <name evidence="4" type="ORF">DQ393_14510</name>
</gene>
<dbReference type="OrthoDB" id="9814202at2"/>
<comment type="caution">
    <text evidence="4">The sequence shown here is derived from an EMBL/GenBank/DDBJ whole genome shotgun (WGS) entry which is preliminary data.</text>
</comment>
<dbReference type="PANTHER" id="PTHR33121">
    <property type="entry name" value="CYCLIC DI-GMP PHOSPHODIESTERASE PDEF"/>
    <property type="match status" value="1"/>
</dbReference>
<dbReference type="Pfam" id="PF00990">
    <property type="entry name" value="GGDEF"/>
    <property type="match status" value="1"/>
</dbReference>
<dbReference type="InterPro" id="IPR050706">
    <property type="entry name" value="Cyclic-di-GMP_PDE-like"/>
</dbReference>
<dbReference type="SMART" id="SM00052">
    <property type="entry name" value="EAL"/>
    <property type="match status" value="1"/>
</dbReference>
<dbReference type="FunFam" id="3.30.70.270:FF:000001">
    <property type="entry name" value="Diguanylate cyclase domain protein"/>
    <property type="match status" value="1"/>
</dbReference>